<gene>
    <name evidence="1" type="ORF">Tci_032642</name>
</gene>
<dbReference type="PANTHER" id="PTHR48462">
    <property type="entry name" value="PROTEIN, PUTATIVE-RELATED"/>
    <property type="match status" value="1"/>
</dbReference>
<comment type="caution">
    <text evidence="1">The sequence shown here is derived from an EMBL/GenBank/DDBJ whole genome shotgun (WGS) entry which is preliminary data.</text>
</comment>
<protein>
    <submittedName>
        <fullName evidence="1">Uncharacterized protein</fullName>
    </submittedName>
</protein>
<reference evidence="1" key="1">
    <citation type="journal article" date="2019" name="Sci. Rep.">
        <title>Draft genome of Tanacetum cinerariifolium, the natural source of mosquito coil.</title>
        <authorList>
            <person name="Yamashiro T."/>
            <person name="Shiraishi A."/>
            <person name="Satake H."/>
            <person name="Nakayama K."/>
        </authorList>
    </citation>
    <scope>NUCLEOTIDE SEQUENCE</scope>
</reference>
<sequence length="662" mass="73671">MVKLTPGYISSGLVQNPVSPTPYVPPSKKDYEILFQPLFDEYFNPPPRVVSPDLVVVAAPRAVDLVSLPSLTTIDQDVPSASTSPTSQEIQSQVTHQVPSSKETTLQGVIPSNLHHLNQSFDTLTKLKKITHWRMLLAILLDLFRQEVNYKSMPFSATLTQMTIQFHSVGNGLVEIYYLKGRIMNQRDLPRDNPLVSVEVLKYDIKRSKSENKGIVPTEMELVLEQTQQVHKIRHNCKLLLHAWYLDDGTVIGDLEEVSNALDIIKRASLGVKLLGGVVSRDTDFISRLAIRRAANATRLYMEDTHIWSATGVQQGDPFGTSFFALVLHLLVHKIRHNCKLLLHARYLDDGTVIGDSEEVSWVLDIIKVCGPGLGLELNIKKTKIFWPLCNGIKLRDGLFPVDIQRASLGVKLLGGSVSMDTDFISRLAMRRVANTCQPVHMDEAALFFENGLRRSIDNIVVCEGPFFGDLQWRLASLPIRLGGLGLYSIKVASSYAFVALRAQYWVLQDHILRDSGICGMDDDYVSALACLRDTIPSFNFSDVLFYICRRAGISAKKEAPVNFLTDSSDGRSTLRPANVLVFGWVGGKHACVELTGVSPIVRLSSRGFTVGQAALKAASCKVTKHEKACIENQHVFIPFAFDTFGSLHLRRLSYLLESNVL</sequence>
<accession>A0A6L2LK85</accession>
<evidence type="ECO:0000313" key="1">
    <source>
        <dbReference type="EMBL" id="GEU60664.1"/>
    </source>
</evidence>
<dbReference type="EMBL" id="BKCJ010004374">
    <property type="protein sequence ID" value="GEU60664.1"/>
    <property type="molecule type" value="Genomic_DNA"/>
</dbReference>
<name>A0A6L2LK85_TANCI</name>
<organism evidence="1">
    <name type="scientific">Tanacetum cinerariifolium</name>
    <name type="common">Dalmatian daisy</name>
    <name type="synonym">Chrysanthemum cinerariifolium</name>
    <dbReference type="NCBI Taxonomy" id="118510"/>
    <lineage>
        <taxon>Eukaryota</taxon>
        <taxon>Viridiplantae</taxon>
        <taxon>Streptophyta</taxon>
        <taxon>Embryophyta</taxon>
        <taxon>Tracheophyta</taxon>
        <taxon>Spermatophyta</taxon>
        <taxon>Magnoliopsida</taxon>
        <taxon>eudicotyledons</taxon>
        <taxon>Gunneridae</taxon>
        <taxon>Pentapetalae</taxon>
        <taxon>asterids</taxon>
        <taxon>campanulids</taxon>
        <taxon>Asterales</taxon>
        <taxon>Asteraceae</taxon>
        <taxon>Asteroideae</taxon>
        <taxon>Anthemideae</taxon>
        <taxon>Anthemidinae</taxon>
        <taxon>Tanacetum</taxon>
    </lineage>
</organism>
<proteinExistence type="predicted"/>
<dbReference type="PANTHER" id="PTHR48462:SF1">
    <property type="entry name" value="PROTEIN, PUTATIVE-RELATED"/>
    <property type="match status" value="1"/>
</dbReference>
<dbReference type="AlphaFoldDB" id="A0A6L2LK85"/>